<comment type="subcellular location">
    <subcellularLocation>
        <location evidence="1">Cytoplasm</location>
    </subcellularLocation>
</comment>
<dbReference type="AlphaFoldDB" id="A0AA36CB40"/>
<dbReference type="EMBL" id="CATQJA010001092">
    <property type="protein sequence ID" value="CAJ0565722.1"/>
    <property type="molecule type" value="Genomic_DNA"/>
</dbReference>
<keyword evidence="2" id="KW-0963">Cytoplasm</keyword>
<dbReference type="Pfam" id="PF05741">
    <property type="entry name" value="zf-nanos"/>
    <property type="match status" value="1"/>
</dbReference>
<reference evidence="10" key="1">
    <citation type="submission" date="2023-06" db="EMBL/GenBank/DDBJ databases">
        <authorList>
            <person name="Delattre M."/>
        </authorList>
    </citation>
    <scope>NUCLEOTIDE SEQUENCE</scope>
    <source>
        <strain evidence="10">AF72</strain>
    </source>
</reference>
<dbReference type="GO" id="GO:0005737">
    <property type="term" value="C:cytoplasm"/>
    <property type="evidence" value="ECO:0007669"/>
    <property type="project" value="UniProtKB-SubCell"/>
</dbReference>
<dbReference type="PANTHER" id="PTHR12887">
    <property type="entry name" value="NANOS PROTEIN"/>
    <property type="match status" value="1"/>
</dbReference>
<evidence type="ECO:0000256" key="8">
    <source>
        <dbReference type="PROSITE-ProRule" id="PRU00855"/>
    </source>
</evidence>
<dbReference type="InterPro" id="IPR038129">
    <property type="entry name" value="Nanos_sf"/>
</dbReference>
<protein>
    <recommendedName>
        <fullName evidence="9">Nanos-type domain-containing protein</fullName>
    </recommendedName>
</protein>
<keyword evidence="5" id="KW-0862">Zinc</keyword>
<comment type="similarity">
    <text evidence="8">Belongs to the nanos family.</text>
</comment>
<evidence type="ECO:0000256" key="1">
    <source>
        <dbReference type="ARBA" id="ARBA00004496"/>
    </source>
</evidence>
<evidence type="ECO:0000256" key="2">
    <source>
        <dbReference type="ARBA" id="ARBA00022490"/>
    </source>
</evidence>
<proteinExistence type="inferred from homology"/>
<evidence type="ECO:0000313" key="11">
    <source>
        <dbReference type="Proteomes" id="UP001177023"/>
    </source>
</evidence>
<dbReference type="Gene3D" id="4.10.60.30">
    <property type="entry name" value="Nanos, RNA-binding domain"/>
    <property type="match status" value="1"/>
</dbReference>
<sequence length="196" mass="22487">MSRFAAIFKEQRLQQDKMAPMQPEIRTLWIHPRVPTIIIPALIDTEVYRFTPYTKKENIAQKKAAASVFWETILSKKELVPAVDGTLNRDHTCHFCYGKAQSEAIKRGNVDFFRESDGPWRGHKLRDIRGLITCPVLYRMECFACGATGIRAHTVSHCPFIEEYRRLGGRLDEFEGIGKSAALDLRMPRTSLIYKA</sequence>
<dbReference type="GO" id="GO:0006417">
    <property type="term" value="P:regulation of translation"/>
    <property type="evidence" value="ECO:0007669"/>
    <property type="project" value="UniProtKB-UniRule"/>
</dbReference>
<keyword evidence="7 8" id="KW-0694">RNA-binding</keyword>
<evidence type="ECO:0000259" key="9">
    <source>
        <dbReference type="PROSITE" id="PS51522"/>
    </source>
</evidence>
<feature type="non-terminal residue" evidence="10">
    <location>
        <position position="196"/>
    </location>
</feature>
<accession>A0AA36CB40</accession>
<evidence type="ECO:0000313" key="10">
    <source>
        <dbReference type="EMBL" id="CAJ0565722.1"/>
    </source>
</evidence>
<dbReference type="InterPro" id="IPR008705">
    <property type="entry name" value="Nanos/Xcar2"/>
</dbReference>
<evidence type="ECO:0000256" key="6">
    <source>
        <dbReference type="ARBA" id="ARBA00022845"/>
    </source>
</evidence>
<evidence type="ECO:0000256" key="5">
    <source>
        <dbReference type="ARBA" id="ARBA00022833"/>
    </source>
</evidence>
<name>A0AA36CB40_9BILA</name>
<keyword evidence="6 8" id="KW-0810">Translation regulation</keyword>
<gene>
    <name evidence="10" type="ORF">MSPICULIGERA_LOCUS4352</name>
</gene>
<dbReference type="Proteomes" id="UP001177023">
    <property type="component" value="Unassembled WGS sequence"/>
</dbReference>
<keyword evidence="4 8" id="KW-0863">Zinc-finger</keyword>
<organism evidence="10 11">
    <name type="scientific">Mesorhabditis spiculigera</name>
    <dbReference type="NCBI Taxonomy" id="96644"/>
    <lineage>
        <taxon>Eukaryota</taxon>
        <taxon>Metazoa</taxon>
        <taxon>Ecdysozoa</taxon>
        <taxon>Nematoda</taxon>
        <taxon>Chromadorea</taxon>
        <taxon>Rhabditida</taxon>
        <taxon>Rhabditina</taxon>
        <taxon>Rhabditomorpha</taxon>
        <taxon>Rhabditoidea</taxon>
        <taxon>Rhabditidae</taxon>
        <taxon>Mesorhabditinae</taxon>
        <taxon>Mesorhabditis</taxon>
    </lineage>
</organism>
<dbReference type="GO" id="GO:0003723">
    <property type="term" value="F:RNA binding"/>
    <property type="evidence" value="ECO:0007669"/>
    <property type="project" value="UniProtKB-UniRule"/>
</dbReference>
<dbReference type="GO" id="GO:0008270">
    <property type="term" value="F:zinc ion binding"/>
    <property type="evidence" value="ECO:0007669"/>
    <property type="project" value="UniProtKB-KW"/>
</dbReference>
<dbReference type="InterPro" id="IPR024161">
    <property type="entry name" value="Znf_nanos-typ"/>
</dbReference>
<dbReference type="PROSITE" id="PS51522">
    <property type="entry name" value="ZF_NANOS"/>
    <property type="match status" value="1"/>
</dbReference>
<feature type="domain" description="Nanos-type" evidence="9">
    <location>
        <begin position="92"/>
        <end position="160"/>
    </location>
</feature>
<evidence type="ECO:0000256" key="4">
    <source>
        <dbReference type="ARBA" id="ARBA00022771"/>
    </source>
</evidence>
<keyword evidence="11" id="KW-1185">Reference proteome</keyword>
<evidence type="ECO:0000256" key="3">
    <source>
        <dbReference type="ARBA" id="ARBA00022723"/>
    </source>
</evidence>
<comment type="caution">
    <text evidence="10">The sequence shown here is derived from an EMBL/GenBank/DDBJ whole genome shotgun (WGS) entry which is preliminary data.</text>
</comment>
<keyword evidence="3" id="KW-0479">Metal-binding</keyword>
<evidence type="ECO:0000256" key="7">
    <source>
        <dbReference type="ARBA" id="ARBA00022884"/>
    </source>
</evidence>